<dbReference type="EMBL" id="CP000848">
    <property type="protein sequence ID" value="ABV76605.1"/>
    <property type="molecule type" value="Genomic_DNA"/>
</dbReference>
<sequence>MQATKNAMQDCNSVGFGGKLETKTLEGWGYNYYIIDQVSDHPASTMMACPNVKATIQPVSVFLGDETFLSYNSKLPIVVLQKMLNYTTLFGITMIQSILQRKNRTYYSSKTFNILYDI</sequence>
<protein>
    <submittedName>
        <fullName evidence="2">Ecotin</fullName>
    </submittedName>
</protein>
<accession>A0A0H3AZ09</accession>
<dbReference type="Gene3D" id="2.60.40.550">
    <property type="entry name" value="Ecotin"/>
    <property type="match status" value="1"/>
</dbReference>
<dbReference type="InterPro" id="IPR005658">
    <property type="entry name" value="Prot_inh_ecotin"/>
</dbReference>
<evidence type="ECO:0000313" key="3">
    <source>
        <dbReference type="Proteomes" id="UP000006832"/>
    </source>
</evidence>
<organism evidence="2 3">
    <name type="scientific">Rickettsia rickettsii (strain Sheila Smith)</name>
    <dbReference type="NCBI Taxonomy" id="392021"/>
    <lineage>
        <taxon>Bacteria</taxon>
        <taxon>Pseudomonadati</taxon>
        <taxon>Pseudomonadota</taxon>
        <taxon>Alphaproteobacteria</taxon>
        <taxon>Rickettsiales</taxon>
        <taxon>Rickettsiaceae</taxon>
        <taxon>Rickettsieae</taxon>
        <taxon>Rickettsia</taxon>
        <taxon>spotted fever group</taxon>
    </lineage>
</organism>
<dbReference type="PANTHER" id="PTHR35890:SF3">
    <property type="entry name" value="ECOTIN"/>
    <property type="match status" value="1"/>
</dbReference>
<evidence type="ECO:0000256" key="1">
    <source>
        <dbReference type="ARBA" id="ARBA00010558"/>
    </source>
</evidence>
<dbReference type="Proteomes" id="UP000006832">
    <property type="component" value="Chromosome"/>
</dbReference>
<dbReference type="SUPFAM" id="SSF49772">
    <property type="entry name" value="Ecotin, trypsin inhibitor"/>
    <property type="match status" value="1"/>
</dbReference>
<dbReference type="KEGG" id="rri:A1G_05610"/>
<comment type="similarity">
    <text evidence="1">Belongs to the protease inhibitor I11 (ecotin) family.</text>
</comment>
<dbReference type="GO" id="GO:0004867">
    <property type="term" value="F:serine-type endopeptidase inhibitor activity"/>
    <property type="evidence" value="ECO:0007669"/>
    <property type="project" value="InterPro"/>
</dbReference>
<gene>
    <name evidence="2" type="ordered locus">A1G_05610</name>
</gene>
<dbReference type="PANTHER" id="PTHR35890">
    <property type="match status" value="1"/>
</dbReference>
<dbReference type="AlphaFoldDB" id="A0A0H3AZ09"/>
<dbReference type="Pfam" id="PF03974">
    <property type="entry name" value="Ecotin"/>
    <property type="match status" value="1"/>
</dbReference>
<name>A0A0H3AZ09_RICRS</name>
<reference evidence="3" key="1">
    <citation type="submission" date="2007-09" db="EMBL/GenBank/DDBJ databases">
        <title>Complete genome sequence of Rickettsia rickettsii.</title>
        <authorList>
            <person name="Madan A."/>
            <person name="Fahey J."/>
            <person name="Helton E."/>
            <person name="Ketteman M."/>
            <person name="Madan A."/>
            <person name="Rodrigues S."/>
            <person name="Sanchez A."/>
            <person name="Dasch G."/>
            <person name="Eremeeva M."/>
        </authorList>
    </citation>
    <scope>NUCLEOTIDE SEQUENCE [LARGE SCALE GENOMIC DNA]</scope>
    <source>
        <strain evidence="3">Sheila Smith</strain>
    </source>
</reference>
<evidence type="ECO:0000313" key="2">
    <source>
        <dbReference type="EMBL" id="ABV76605.1"/>
    </source>
</evidence>
<proteinExistence type="inferred from homology"/>
<dbReference type="InterPro" id="IPR036198">
    <property type="entry name" value="Ecotin_sf"/>
</dbReference>
<dbReference type="HOGENOM" id="CLU_2071337_0_0_5"/>